<keyword evidence="2" id="KW-1185">Reference proteome</keyword>
<dbReference type="Gene3D" id="2.40.70.10">
    <property type="entry name" value="Acid Proteases"/>
    <property type="match status" value="1"/>
</dbReference>
<gene>
    <name evidence="1" type="ORF">Tco_0652832</name>
</gene>
<keyword evidence="1" id="KW-0808">Transferase</keyword>
<dbReference type="PANTHER" id="PTHR33067:SF9">
    <property type="entry name" value="RNA-DIRECTED DNA POLYMERASE"/>
    <property type="match status" value="1"/>
</dbReference>
<dbReference type="PANTHER" id="PTHR33067">
    <property type="entry name" value="RNA-DIRECTED DNA POLYMERASE-RELATED"/>
    <property type="match status" value="1"/>
</dbReference>
<protein>
    <submittedName>
        <fullName evidence="1">Reverse transcriptase domain-containing protein</fullName>
    </submittedName>
</protein>
<dbReference type="GO" id="GO:0003964">
    <property type="term" value="F:RNA-directed DNA polymerase activity"/>
    <property type="evidence" value="ECO:0007669"/>
    <property type="project" value="UniProtKB-KW"/>
</dbReference>
<organism evidence="1 2">
    <name type="scientific">Tanacetum coccineum</name>
    <dbReference type="NCBI Taxonomy" id="301880"/>
    <lineage>
        <taxon>Eukaryota</taxon>
        <taxon>Viridiplantae</taxon>
        <taxon>Streptophyta</taxon>
        <taxon>Embryophyta</taxon>
        <taxon>Tracheophyta</taxon>
        <taxon>Spermatophyta</taxon>
        <taxon>Magnoliopsida</taxon>
        <taxon>eudicotyledons</taxon>
        <taxon>Gunneridae</taxon>
        <taxon>Pentapetalae</taxon>
        <taxon>asterids</taxon>
        <taxon>campanulids</taxon>
        <taxon>Asterales</taxon>
        <taxon>Asteraceae</taxon>
        <taxon>Asteroideae</taxon>
        <taxon>Anthemideae</taxon>
        <taxon>Anthemidinae</taxon>
        <taxon>Tanacetum</taxon>
    </lineage>
</organism>
<keyword evidence="1" id="KW-0695">RNA-directed DNA polymerase</keyword>
<evidence type="ECO:0000313" key="1">
    <source>
        <dbReference type="EMBL" id="GJS58048.1"/>
    </source>
</evidence>
<proteinExistence type="predicted"/>
<name>A0ABQ4WYN6_9ASTR</name>
<reference evidence="1" key="2">
    <citation type="submission" date="2022-01" db="EMBL/GenBank/DDBJ databases">
        <authorList>
            <person name="Yamashiro T."/>
            <person name="Shiraishi A."/>
            <person name="Satake H."/>
            <person name="Nakayama K."/>
        </authorList>
    </citation>
    <scope>NUCLEOTIDE SEQUENCE</scope>
</reference>
<evidence type="ECO:0000313" key="2">
    <source>
        <dbReference type="Proteomes" id="UP001151760"/>
    </source>
</evidence>
<reference evidence="1" key="1">
    <citation type="journal article" date="2022" name="Int. J. Mol. Sci.">
        <title>Draft Genome of Tanacetum Coccineum: Genomic Comparison of Closely Related Tanacetum-Family Plants.</title>
        <authorList>
            <person name="Yamashiro T."/>
            <person name="Shiraishi A."/>
            <person name="Nakayama K."/>
            <person name="Satake H."/>
        </authorList>
    </citation>
    <scope>NUCLEOTIDE SEQUENCE</scope>
</reference>
<accession>A0ABQ4WYN6</accession>
<dbReference type="EMBL" id="BQNB010009052">
    <property type="protein sequence ID" value="GJS58048.1"/>
    <property type="molecule type" value="Genomic_DNA"/>
</dbReference>
<comment type="caution">
    <text evidence="1">The sequence shown here is derived from an EMBL/GenBank/DDBJ whole genome shotgun (WGS) entry which is preliminary data.</text>
</comment>
<sequence>MDGINIDDLTIKQYLGLTQENQTPSMVKKVDDMTIVSFEEELSSEEDLDEWLKTEMEKHTSKQNEKNEEDALIAIMKSIREECRDFQKNRQINSSDNVMPRSIYEYLKLANLGGTMLVKMDDMKQQETLGTVKNVLVKTDKFEFPCYLVVTDMPENLGEMIILGRPFLETIHAQIDVSQIEILANPMLRSKKFT</sequence>
<keyword evidence="1" id="KW-0548">Nucleotidyltransferase</keyword>
<dbReference type="InterPro" id="IPR021109">
    <property type="entry name" value="Peptidase_aspartic_dom_sf"/>
</dbReference>
<dbReference type="Proteomes" id="UP001151760">
    <property type="component" value="Unassembled WGS sequence"/>
</dbReference>